<proteinExistence type="inferred from homology"/>
<dbReference type="FunFam" id="3.40.50.620:FF:000021">
    <property type="entry name" value="Riboflavin biosynthesis protein"/>
    <property type="match status" value="1"/>
</dbReference>
<dbReference type="CDD" id="cd02064">
    <property type="entry name" value="FAD_synthetase_N"/>
    <property type="match status" value="1"/>
</dbReference>
<dbReference type="GO" id="GO:0006747">
    <property type="term" value="P:FAD biosynthetic process"/>
    <property type="evidence" value="ECO:0007669"/>
    <property type="project" value="UniProtKB-UniRule"/>
</dbReference>
<dbReference type="AlphaFoldDB" id="A0A316RF49"/>
<keyword evidence="7 15" id="KW-0548">Nucleotidyltransferase</keyword>
<organism evidence="17 18">
    <name type="scientific">Coprobacter fastidiosus</name>
    <dbReference type="NCBI Taxonomy" id="1099853"/>
    <lineage>
        <taxon>Bacteria</taxon>
        <taxon>Pseudomonadati</taxon>
        <taxon>Bacteroidota</taxon>
        <taxon>Bacteroidia</taxon>
        <taxon>Bacteroidales</taxon>
        <taxon>Barnesiellaceae</taxon>
        <taxon>Coprobacter</taxon>
    </lineage>
</organism>
<dbReference type="PIRSF" id="PIRSF004491">
    <property type="entry name" value="FAD_Synth"/>
    <property type="match status" value="1"/>
</dbReference>
<dbReference type="EC" id="2.7.1.26" evidence="15"/>
<dbReference type="PANTHER" id="PTHR22749:SF6">
    <property type="entry name" value="RIBOFLAVIN KINASE"/>
    <property type="match status" value="1"/>
</dbReference>
<evidence type="ECO:0000259" key="16">
    <source>
        <dbReference type="SMART" id="SM00904"/>
    </source>
</evidence>
<dbReference type="GO" id="GO:0005524">
    <property type="term" value="F:ATP binding"/>
    <property type="evidence" value="ECO:0007669"/>
    <property type="project" value="UniProtKB-UniRule"/>
</dbReference>
<dbReference type="UniPathway" id="UPA00277">
    <property type="reaction ID" value="UER00407"/>
</dbReference>
<dbReference type="PANTHER" id="PTHR22749">
    <property type="entry name" value="RIBOFLAVIN KINASE/FMN ADENYLYLTRANSFERASE"/>
    <property type="match status" value="1"/>
</dbReference>
<dbReference type="InterPro" id="IPR002606">
    <property type="entry name" value="Riboflavin_kinase_bac"/>
</dbReference>
<keyword evidence="10 15" id="KW-0274">FAD</keyword>
<reference evidence="17 18" key="1">
    <citation type="journal article" date="2018" name="Nat. Biotechnol.">
        <title>A standardized bacterial taxonomy based on genome phylogeny substantially revises the tree of life.</title>
        <authorList>
            <person name="Parks D.H."/>
            <person name="Chuvochina M."/>
            <person name="Waite D.W."/>
            <person name="Rinke C."/>
            <person name="Skarshewski A."/>
            <person name="Chaumeil P.A."/>
            <person name="Hugenholtz P."/>
        </authorList>
    </citation>
    <scope>NUCLEOTIDE SEQUENCE [LARGE SCALE GENOMIC DNA]</scope>
    <source>
        <strain evidence="17">UBA11482</strain>
    </source>
</reference>
<dbReference type="NCBIfam" id="TIGR00083">
    <property type="entry name" value="ribF"/>
    <property type="match status" value="1"/>
</dbReference>
<dbReference type="EC" id="2.7.7.2" evidence="15"/>
<evidence type="ECO:0000256" key="6">
    <source>
        <dbReference type="ARBA" id="ARBA00022679"/>
    </source>
</evidence>
<evidence type="ECO:0000256" key="5">
    <source>
        <dbReference type="ARBA" id="ARBA00022643"/>
    </source>
</evidence>
<dbReference type="Gene3D" id="2.40.30.30">
    <property type="entry name" value="Riboflavin kinase-like"/>
    <property type="match status" value="1"/>
</dbReference>
<evidence type="ECO:0000313" key="17">
    <source>
        <dbReference type="EMBL" id="HBJ08532.1"/>
    </source>
</evidence>
<keyword evidence="6 15" id="KW-0808">Transferase</keyword>
<name>A0A316RF49_9BACT</name>
<evidence type="ECO:0000256" key="4">
    <source>
        <dbReference type="ARBA" id="ARBA00022630"/>
    </source>
</evidence>
<feature type="domain" description="Riboflavin kinase" evidence="16">
    <location>
        <begin position="182"/>
        <end position="309"/>
    </location>
</feature>
<dbReference type="InterPro" id="IPR015865">
    <property type="entry name" value="Riboflavin_kinase_bac/euk"/>
</dbReference>
<dbReference type="Proteomes" id="UP000262954">
    <property type="component" value="Unassembled WGS sequence"/>
</dbReference>
<evidence type="ECO:0000313" key="18">
    <source>
        <dbReference type="Proteomes" id="UP000262954"/>
    </source>
</evidence>
<comment type="pathway">
    <text evidence="3 15">Cofactor biosynthesis; FMN biosynthesis; FMN from riboflavin (ATP route): step 1/1.</text>
</comment>
<dbReference type="InterPro" id="IPR015864">
    <property type="entry name" value="FAD_synthase"/>
</dbReference>
<gene>
    <name evidence="17" type="ORF">DDY73_05955</name>
</gene>
<dbReference type="NCBIfam" id="NF004162">
    <property type="entry name" value="PRK05627.1-5"/>
    <property type="match status" value="1"/>
</dbReference>
<comment type="catalytic activity">
    <reaction evidence="14 15">
        <text>FMN + ATP + H(+) = FAD + diphosphate</text>
        <dbReference type="Rhea" id="RHEA:17237"/>
        <dbReference type="ChEBI" id="CHEBI:15378"/>
        <dbReference type="ChEBI" id="CHEBI:30616"/>
        <dbReference type="ChEBI" id="CHEBI:33019"/>
        <dbReference type="ChEBI" id="CHEBI:57692"/>
        <dbReference type="ChEBI" id="CHEBI:58210"/>
        <dbReference type="EC" id="2.7.7.2"/>
    </reaction>
</comment>
<dbReference type="EMBL" id="DNWC01000082">
    <property type="protein sequence ID" value="HBJ08532.1"/>
    <property type="molecule type" value="Genomic_DNA"/>
</dbReference>
<evidence type="ECO:0000256" key="10">
    <source>
        <dbReference type="ARBA" id="ARBA00022827"/>
    </source>
</evidence>
<keyword evidence="4 15" id="KW-0285">Flavoprotein</keyword>
<dbReference type="RefSeq" id="WP_009318145.1">
    <property type="nucleotide sequence ID" value="NZ_CABKQP010000003.1"/>
</dbReference>
<dbReference type="UniPathway" id="UPA00276">
    <property type="reaction ID" value="UER00406"/>
</dbReference>
<dbReference type="GO" id="GO:0009398">
    <property type="term" value="P:FMN biosynthetic process"/>
    <property type="evidence" value="ECO:0007669"/>
    <property type="project" value="UniProtKB-UniRule"/>
</dbReference>
<evidence type="ECO:0000256" key="1">
    <source>
        <dbReference type="ARBA" id="ARBA00002121"/>
    </source>
</evidence>
<dbReference type="SMART" id="SM00904">
    <property type="entry name" value="Flavokinase"/>
    <property type="match status" value="1"/>
</dbReference>
<dbReference type="Pfam" id="PF01687">
    <property type="entry name" value="Flavokinase"/>
    <property type="match status" value="1"/>
</dbReference>
<comment type="function">
    <text evidence="1">Catalyzes the phosphorylation of riboflavin to FMN followed by the adenylation of FMN to FAD.</text>
</comment>
<dbReference type="GO" id="GO:0008531">
    <property type="term" value="F:riboflavin kinase activity"/>
    <property type="evidence" value="ECO:0007669"/>
    <property type="project" value="UniProtKB-UniRule"/>
</dbReference>
<keyword evidence="11 15" id="KW-0067">ATP-binding</keyword>
<dbReference type="SUPFAM" id="SSF52374">
    <property type="entry name" value="Nucleotidylyl transferase"/>
    <property type="match status" value="1"/>
</dbReference>
<evidence type="ECO:0000256" key="2">
    <source>
        <dbReference type="ARBA" id="ARBA00004726"/>
    </source>
</evidence>
<dbReference type="InterPro" id="IPR023465">
    <property type="entry name" value="Riboflavin_kinase_dom_sf"/>
</dbReference>
<dbReference type="InterPro" id="IPR014729">
    <property type="entry name" value="Rossmann-like_a/b/a_fold"/>
</dbReference>
<comment type="pathway">
    <text evidence="2 15">Cofactor biosynthesis; FAD biosynthesis; FAD from FMN: step 1/1.</text>
</comment>
<evidence type="ECO:0000256" key="8">
    <source>
        <dbReference type="ARBA" id="ARBA00022741"/>
    </source>
</evidence>
<evidence type="ECO:0000256" key="14">
    <source>
        <dbReference type="ARBA" id="ARBA00049494"/>
    </source>
</evidence>
<sequence>MQIIEQPHTIIETGIVAGIGFFDGVHSGHRSLISNIISTAQSRDMSSAVITFRNHPREVLHSDYCPQLINTFEEKINNLSETGLDYCIVLDFTVEMSQMSAFEFIEFLIDNYSLKCLFIGYDHRFGHNRSEGFDDYAKYGKILGIDVLQAKMYMPGEKHINVSSSVIRKLINEGNVSEAALLLNHPYALQGYVISGYQIGRKIGFPTANIAINNLHKIIPANGVYAVRIIVNRKYHYNGMVNIGNRPTVHSDGEICIEAHLFDFSGNLYEQYIEIQFIARLRSEKKMNGLKELTDQLQKDKEHAMNILLNSSISY</sequence>
<evidence type="ECO:0000256" key="13">
    <source>
        <dbReference type="ARBA" id="ARBA00047880"/>
    </source>
</evidence>
<dbReference type="Pfam" id="PF06574">
    <property type="entry name" value="FAD_syn"/>
    <property type="match status" value="1"/>
</dbReference>
<comment type="similarity">
    <text evidence="15">Belongs to the ribF family.</text>
</comment>
<dbReference type="GO" id="GO:0003919">
    <property type="term" value="F:FMN adenylyltransferase activity"/>
    <property type="evidence" value="ECO:0007669"/>
    <property type="project" value="UniProtKB-UniRule"/>
</dbReference>
<dbReference type="GO" id="GO:0009231">
    <property type="term" value="P:riboflavin biosynthetic process"/>
    <property type="evidence" value="ECO:0007669"/>
    <property type="project" value="InterPro"/>
</dbReference>
<keyword evidence="9 15" id="KW-0418">Kinase</keyword>
<keyword evidence="5 15" id="KW-0288">FMN</keyword>
<evidence type="ECO:0000256" key="3">
    <source>
        <dbReference type="ARBA" id="ARBA00005201"/>
    </source>
</evidence>
<keyword evidence="12" id="KW-0511">Multifunctional enzyme</keyword>
<evidence type="ECO:0000256" key="12">
    <source>
        <dbReference type="ARBA" id="ARBA00023268"/>
    </source>
</evidence>
<comment type="caution">
    <text evidence="17">The sequence shown here is derived from an EMBL/GenBank/DDBJ whole genome shotgun (WGS) entry which is preliminary data.</text>
</comment>
<evidence type="ECO:0000256" key="11">
    <source>
        <dbReference type="ARBA" id="ARBA00022840"/>
    </source>
</evidence>
<dbReference type="SUPFAM" id="SSF82114">
    <property type="entry name" value="Riboflavin kinase-like"/>
    <property type="match status" value="1"/>
</dbReference>
<accession>A0A316RF49</accession>
<dbReference type="InterPro" id="IPR023468">
    <property type="entry name" value="Riboflavin_kinase"/>
</dbReference>
<evidence type="ECO:0000256" key="7">
    <source>
        <dbReference type="ARBA" id="ARBA00022695"/>
    </source>
</evidence>
<dbReference type="Gene3D" id="3.40.50.620">
    <property type="entry name" value="HUPs"/>
    <property type="match status" value="1"/>
</dbReference>
<protein>
    <recommendedName>
        <fullName evidence="15">Riboflavin biosynthesis protein</fullName>
    </recommendedName>
    <domain>
        <recommendedName>
            <fullName evidence="15">Riboflavin kinase</fullName>
            <ecNumber evidence="15">2.7.1.26</ecNumber>
        </recommendedName>
        <alternativeName>
            <fullName evidence="15">Flavokinase</fullName>
        </alternativeName>
    </domain>
    <domain>
        <recommendedName>
            <fullName evidence="15">FMN adenylyltransferase</fullName>
            <ecNumber evidence="15">2.7.7.2</ecNumber>
        </recommendedName>
        <alternativeName>
            <fullName evidence="15">FAD pyrophosphorylase</fullName>
        </alternativeName>
        <alternativeName>
            <fullName evidence="15">FAD synthase</fullName>
        </alternativeName>
    </domain>
</protein>
<evidence type="ECO:0000256" key="9">
    <source>
        <dbReference type="ARBA" id="ARBA00022777"/>
    </source>
</evidence>
<evidence type="ECO:0000256" key="15">
    <source>
        <dbReference type="PIRNR" id="PIRNR004491"/>
    </source>
</evidence>
<comment type="catalytic activity">
    <reaction evidence="13 15">
        <text>riboflavin + ATP = FMN + ADP + H(+)</text>
        <dbReference type="Rhea" id="RHEA:14357"/>
        <dbReference type="ChEBI" id="CHEBI:15378"/>
        <dbReference type="ChEBI" id="CHEBI:30616"/>
        <dbReference type="ChEBI" id="CHEBI:57986"/>
        <dbReference type="ChEBI" id="CHEBI:58210"/>
        <dbReference type="ChEBI" id="CHEBI:456216"/>
        <dbReference type="EC" id="2.7.1.26"/>
    </reaction>
</comment>
<keyword evidence="8 15" id="KW-0547">Nucleotide-binding</keyword>